<dbReference type="Gene3D" id="3.30.559.10">
    <property type="entry name" value="Chloramphenicol acetyltransferase-like domain"/>
    <property type="match status" value="1"/>
</dbReference>
<dbReference type="GO" id="GO:0003824">
    <property type="term" value="F:catalytic activity"/>
    <property type="evidence" value="ECO:0007669"/>
    <property type="project" value="InterPro"/>
</dbReference>
<dbReference type="OrthoDB" id="2472181at2"/>
<dbReference type="Proteomes" id="UP000319804">
    <property type="component" value="Unassembled WGS sequence"/>
</dbReference>
<dbReference type="Gene3D" id="3.30.559.30">
    <property type="entry name" value="Nonribosomal peptide synthetase, condensation domain"/>
    <property type="match status" value="1"/>
</dbReference>
<dbReference type="Pfam" id="PF00668">
    <property type="entry name" value="Condensation"/>
    <property type="match status" value="1"/>
</dbReference>
<dbReference type="GO" id="GO:0005737">
    <property type="term" value="C:cytoplasm"/>
    <property type="evidence" value="ECO:0007669"/>
    <property type="project" value="TreeGrafter"/>
</dbReference>
<dbReference type="InterPro" id="IPR001242">
    <property type="entry name" value="Condensation_dom"/>
</dbReference>
<evidence type="ECO:0000259" key="1">
    <source>
        <dbReference type="Pfam" id="PF00668"/>
    </source>
</evidence>
<name>A0A4Y3UKD9_9MICO</name>
<keyword evidence="3" id="KW-1185">Reference proteome</keyword>
<proteinExistence type="predicted"/>
<evidence type="ECO:0000313" key="2">
    <source>
        <dbReference type="EMBL" id="TQM90244.1"/>
    </source>
</evidence>
<sequence>MTMDTGARLPLSPAQFGLWWQERRAGGQYTVTEMVDLHGLLVVPALMAALRAVHKRHPALRTLVGVQAGLPFQEPGAGGELDVDVVDADGRTECGYGIAPVDLATGDCQRARIVRFGPHWHRLIVVTHHLVTDAHSWRRVLLPQIAQAYAVELGVGALPPSPERTVADYLAWRSGLESSDDYARRCDAVSAAVAEGPDPVDPVHRNAVTVAGSTEGRSFAVAADPAAWARRCRTEAGVSPLAVLMAASSVAAAAALRSPAPLVSCRVTDRPGPDYDDVCGMFVNAVPYRLPVGEATVGDLVSASGNASTTLLRARHAAFGDVERRHAALTGRRTLAVDAMMTYTPHDELAPRFLGLHAAPVERAPDMSFPLELSFYVVGGMLQASVYATPAVERAALDAAAARAEEFCAVALDRPDTVLSTMVEEVLA</sequence>
<protein>
    <submittedName>
        <fullName evidence="2">Condensation domain-containing protein</fullName>
    </submittedName>
</protein>
<dbReference type="PANTHER" id="PTHR45527">
    <property type="entry name" value="NONRIBOSOMAL PEPTIDE SYNTHETASE"/>
    <property type="match status" value="1"/>
</dbReference>
<dbReference type="PANTHER" id="PTHR45527:SF1">
    <property type="entry name" value="FATTY ACID SYNTHASE"/>
    <property type="match status" value="1"/>
</dbReference>
<feature type="domain" description="Condensation" evidence="1">
    <location>
        <begin position="9"/>
        <end position="422"/>
    </location>
</feature>
<dbReference type="GO" id="GO:0031177">
    <property type="term" value="F:phosphopantetheine binding"/>
    <property type="evidence" value="ECO:0007669"/>
    <property type="project" value="TreeGrafter"/>
</dbReference>
<dbReference type="SUPFAM" id="SSF52777">
    <property type="entry name" value="CoA-dependent acyltransferases"/>
    <property type="match status" value="2"/>
</dbReference>
<organism evidence="2 3">
    <name type="scientific">Microbacterium lacticum</name>
    <dbReference type="NCBI Taxonomy" id="33885"/>
    <lineage>
        <taxon>Bacteria</taxon>
        <taxon>Bacillati</taxon>
        <taxon>Actinomycetota</taxon>
        <taxon>Actinomycetes</taxon>
        <taxon>Micrococcales</taxon>
        <taxon>Microbacteriaceae</taxon>
        <taxon>Microbacterium</taxon>
    </lineage>
</organism>
<gene>
    <name evidence="2" type="ORF">FHX68_3048</name>
</gene>
<dbReference type="EMBL" id="VFPS01000008">
    <property type="protein sequence ID" value="TQM90244.1"/>
    <property type="molecule type" value="Genomic_DNA"/>
</dbReference>
<reference evidence="2 3" key="1">
    <citation type="submission" date="2019-06" db="EMBL/GenBank/DDBJ databases">
        <title>Sequencing the genomes of 1000 actinobacteria strains.</title>
        <authorList>
            <person name="Klenk H.-P."/>
        </authorList>
    </citation>
    <scope>NUCLEOTIDE SEQUENCE [LARGE SCALE GENOMIC DNA]</scope>
    <source>
        <strain evidence="2 3">DSM 20427</strain>
    </source>
</reference>
<accession>A0A4Y3UKD9</accession>
<dbReference type="AlphaFoldDB" id="A0A4Y3UKD9"/>
<dbReference type="GO" id="GO:0044550">
    <property type="term" value="P:secondary metabolite biosynthetic process"/>
    <property type="evidence" value="ECO:0007669"/>
    <property type="project" value="TreeGrafter"/>
</dbReference>
<dbReference type="InterPro" id="IPR023213">
    <property type="entry name" value="CAT-like_dom_sf"/>
</dbReference>
<comment type="caution">
    <text evidence="2">The sequence shown here is derived from an EMBL/GenBank/DDBJ whole genome shotgun (WGS) entry which is preliminary data.</text>
</comment>
<evidence type="ECO:0000313" key="3">
    <source>
        <dbReference type="Proteomes" id="UP000319804"/>
    </source>
</evidence>
<dbReference type="GO" id="GO:0008610">
    <property type="term" value="P:lipid biosynthetic process"/>
    <property type="evidence" value="ECO:0007669"/>
    <property type="project" value="UniProtKB-ARBA"/>
</dbReference>
<dbReference type="GO" id="GO:0043041">
    <property type="term" value="P:amino acid activation for nonribosomal peptide biosynthetic process"/>
    <property type="evidence" value="ECO:0007669"/>
    <property type="project" value="TreeGrafter"/>
</dbReference>